<gene>
    <name evidence="2 3" type="primary">LOC118403179</name>
</gene>
<dbReference type="KEGG" id="bfo:118403179"/>
<name>A0A9J7HGS6_BRAFL</name>
<reference evidence="1" key="1">
    <citation type="journal article" date="2020" name="Nat. Ecol. Evol.">
        <title>Deeply conserved synteny resolves early events in vertebrate evolution.</title>
        <authorList>
            <person name="Simakov O."/>
            <person name="Marletaz F."/>
            <person name="Yue J.X."/>
            <person name="O'Connell B."/>
            <person name="Jenkins J."/>
            <person name="Brandt A."/>
            <person name="Calef R."/>
            <person name="Tung C.H."/>
            <person name="Huang T.K."/>
            <person name="Schmutz J."/>
            <person name="Satoh N."/>
            <person name="Yu J.K."/>
            <person name="Putnam N.H."/>
            <person name="Green R.E."/>
            <person name="Rokhsar D.S."/>
        </authorList>
    </citation>
    <scope>NUCLEOTIDE SEQUENCE [LARGE SCALE GENOMIC DNA]</scope>
    <source>
        <strain evidence="1">S238N-H82</strain>
    </source>
</reference>
<dbReference type="RefSeq" id="XP_035657628.1">
    <property type="nucleotide sequence ID" value="XM_035801735.1"/>
</dbReference>
<evidence type="ECO:0000313" key="3">
    <source>
        <dbReference type="RefSeq" id="XP_035657629.1"/>
    </source>
</evidence>
<dbReference type="Gene3D" id="3.90.320.10">
    <property type="match status" value="1"/>
</dbReference>
<dbReference type="OrthoDB" id="6117194at2759"/>
<sequence length="1401" mass="156767">MVIAQGILMEHGKPDIISELIHAIQSGNLDTSRLTFQIMYETLKFLNSPDIRGMRYSTMSLDFWKLVMNKCGAAVIRMLSGWKTIGNALTKEKDRDWLGSKTSIILATPNVQVLLSHQSEGNLPNFLSPGIHTELISSIGEQSEGKAYVLAFDGRLVQYNTGEVDLAGMEIGQPTAKQRHEREEREQDLCKTARSMLERWDTEEVDHDMLQCMRQVITLLSKQMAELREMKKKKDYALSVAQSTVKGDWRKSKYSRLISHLKAVCHQIESVMKMNEDARESLGRACATLAGARHLWATLPVVNMPGQPNFRKLQAYPQEVEKTKDTIFWQQRGKNWFEMREAVPVTGSQLHRAIGLNTLKEAKQLYKNRMEGTPLPEPSDKIKEAMKKGVEHEPNVVATICGKFFPAFFPTWELREVGCKVIDIGDGTLIVDSPDGAAHTLSSPLQSPVTAAIEIKHTTTDLPKVARHYNLIQCFAHCKALESSTCYLFYHTEQSTVMFKVCNSPDLWNDVCLHINQIYGPEGQPPKKVSPELKEMREKIKRAASEVEIVAEFKSTYAVDAGSYIRNEDDPYFTQSTVPDEARSAETTSDSVMQAITATECALEAVIECQELSKPMAKEVLEFIACDIDRSWSRDSVYGSPVAYFFKSASFPEAQANKVVESVLQECHEHDVYVPLTSADGAFEYMVARTVDGKPNTKLSFQKQLWKEVRKLDKKSLATAIILMTEDAWSPTSGCAKVKCSRNEDGLSIERMTKHPSPTTASWAFRAKPAAAPVSEETTEHWYDLFLTNLPEEVRETFRNFCTDNPALMESLQSGEMAQHDQPDMSHAIGQFFEGQDETDVDMSDVPGTSHVQTRVDMSDVPGTSHMQTDVDMSDVPGTSHVQTDVDMSDVPGTSHMQTRVDMSDVPGTSHVQTHPASSDMQVAISDDTYREMMAKLQLIKPDKWQGTNLTAIRDVVSDEEKLSKCTLLELKEILKAIKSCAHGTVKLSVKKAEVIQQIVAIASGVTVNFRKVRLRQPQSLKDICIKAVKQCDIIGLSASIANLIGPDCREEWERTRPCSLLKVCLDNEETVTLDCFYSPPVTARGFLQAFCVDPHHIRTNIRGSVLRGQVDGVSLEALKTVASQGKTPLTPVMITEFLDMQSKVMCDILFSSSVAEELKQLGHESTAEFITLMEGWHQANDEAGIPAVQRMHLRLAMREWLLRGVSFDTYPPPGRYIRGLYHATWEAAMAHIDLTVQLYGMLPSGSYNVRALGTLVAEQYFADQARRTHEGKNIPSCHKLGHIQAHMVEEMRMRMKPEQVRGFPLRMTASKPVYPSQAVDVIPAAGTEPATAPVEPWKPPTQLDAAVIKNHPFDTVVKERSTRPKTVSSKLNAPLKGQTGVRQYHRMDMSKILPHDRIGI</sequence>
<keyword evidence="1" id="KW-1185">Reference proteome</keyword>
<reference evidence="2 3" key="2">
    <citation type="submission" date="2025-04" db="UniProtKB">
        <authorList>
            <consortium name="RefSeq"/>
        </authorList>
    </citation>
    <scope>IDENTIFICATION</scope>
    <source>
        <strain evidence="2 3">S238N-H82</strain>
        <tissue evidence="2 3">Testes</tissue>
    </source>
</reference>
<dbReference type="GeneID" id="118403179"/>
<dbReference type="Proteomes" id="UP000001554">
    <property type="component" value="Chromosome 16"/>
</dbReference>
<dbReference type="InterPro" id="IPR011604">
    <property type="entry name" value="PDDEXK-like_dom_sf"/>
</dbReference>
<evidence type="ECO:0000313" key="1">
    <source>
        <dbReference type="Proteomes" id="UP000001554"/>
    </source>
</evidence>
<evidence type="ECO:0000313" key="2">
    <source>
        <dbReference type="RefSeq" id="XP_035657628.1"/>
    </source>
</evidence>
<proteinExistence type="predicted"/>
<organism evidence="1 3">
    <name type="scientific">Branchiostoma floridae</name>
    <name type="common">Florida lancelet</name>
    <name type="synonym">Amphioxus</name>
    <dbReference type="NCBI Taxonomy" id="7739"/>
    <lineage>
        <taxon>Eukaryota</taxon>
        <taxon>Metazoa</taxon>
        <taxon>Chordata</taxon>
        <taxon>Cephalochordata</taxon>
        <taxon>Leptocardii</taxon>
        <taxon>Amphioxiformes</taxon>
        <taxon>Branchiostomatidae</taxon>
        <taxon>Branchiostoma</taxon>
    </lineage>
</organism>
<accession>A0A9J7HGS6</accession>
<dbReference type="RefSeq" id="XP_035657629.1">
    <property type="nucleotide sequence ID" value="XM_035801736.1"/>
</dbReference>
<protein>
    <submittedName>
        <fullName evidence="2 3">Uncharacterized protein LOC118403179</fullName>
    </submittedName>
</protein>